<accession>A0A166NK54</accession>
<dbReference type="EMBL" id="KV426650">
    <property type="protein sequence ID" value="KZV79252.1"/>
    <property type="molecule type" value="Genomic_DNA"/>
</dbReference>
<dbReference type="OrthoDB" id="2796951at2759"/>
<feature type="domain" description="Beta-glucuronidase C-terminal" evidence="2">
    <location>
        <begin position="453"/>
        <end position="553"/>
    </location>
</feature>
<dbReference type="AlphaFoldDB" id="A0A166NK54"/>
<evidence type="ECO:0000259" key="2">
    <source>
        <dbReference type="Pfam" id="PF16862"/>
    </source>
</evidence>
<evidence type="ECO:0000313" key="3">
    <source>
        <dbReference type="EMBL" id="KZV79252.1"/>
    </source>
</evidence>
<organism evidence="3 4">
    <name type="scientific">Exidia glandulosa HHB12029</name>
    <dbReference type="NCBI Taxonomy" id="1314781"/>
    <lineage>
        <taxon>Eukaryota</taxon>
        <taxon>Fungi</taxon>
        <taxon>Dikarya</taxon>
        <taxon>Basidiomycota</taxon>
        <taxon>Agaricomycotina</taxon>
        <taxon>Agaricomycetes</taxon>
        <taxon>Auriculariales</taxon>
        <taxon>Exidiaceae</taxon>
        <taxon>Exidia</taxon>
    </lineage>
</organism>
<gene>
    <name evidence="3" type="ORF">EXIGLDRAFT_476338</name>
</gene>
<evidence type="ECO:0000313" key="4">
    <source>
        <dbReference type="Proteomes" id="UP000077266"/>
    </source>
</evidence>
<dbReference type="Gene3D" id="3.20.20.80">
    <property type="entry name" value="Glycosidases"/>
    <property type="match status" value="1"/>
</dbReference>
<dbReference type="PANTHER" id="PTHR36183:SF2">
    <property type="entry name" value="BETA-GLUCURONIDASE C-TERMINAL DOMAIN-CONTAINING PROTEIN"/>
    <property type="match status" value="1"/>
</dbReference>
<dbReference type="InterPro" id="IPR017853">
    <property type="entry name" value="GH"/>
</dbReference>
<dbReference type="InParanoid" id="A0A166NK54"/>
<keyword evidence="1" id="KW-0732">Signal</keyword>
<name>A0A166NK54_EXIGL</name>
<dbReference type="InterPro" id="IPR031728">
    <property type="entry name" value="GlcAase_C"/>
</dbReference>
<dbReference type="SUPFAM" id="SSF51445">
    <property type="entry name" value="(Trans)glycosidases"/>
    <property type="match status" value="1"/>
</dbReference>
<dbReference type="Proteomes" id="UP000077266">
    <property type="component" value="Unassembled WGS sequence"/>
</dbReference>
<feature type="chain" id="PRO_5007877824" description="Beta-glucuronidase C-terminal domain-containing protein" evidence="1">
    <location>
        <begin position="18"/>
        <end position="639"/>
    </location>
</feature>
<dbReference type="Pfam" id="PF16862">
    <property type="entry name" value="Glyco_hydro_79C"/>
    <property type="match status" value="1"/>
</dbReference>
<protein>
    <recommendedName>
        <fullName evidence="2">Beta-glucuronidase C-terminal domain-containing protein</fullName>
    </recommendedName>
</protein>
<dbReference type="InterPro" id="IPR052974">
    <property type="entry name" value="GH79_Enzymes"/>
</dbReference>
<sequence>MIKSFIPLALAATTARAAVSIYDYPVPLPTPGYTYKGWQAYDPSQPLQDPPLPDPAPPLDFTLELDTTGSPQAGNEVLGSFLGISIEMSLAEAVIGPNSSWLRPQFLNFISTMKERGGPPVLRLGGNTQEKAKLVDSLPGGAATGKINGKEAGPTGATNTPTLLYTKGILEALRASSDLLGIHWFLGIPMNTTNPPRLEIMEAAEPILGDYLAGWQLGNEPDLYVGHLYRPDNYTVPQYMQEFQQVVDAINANPNIQKKNMLGGPSVCCLLDWHADNLLDQYGWLDKFGPSLNTFIVEHYPQDNCPGDGVHDPQKNMHDYMLHQSALDFLGMYKHSADEALAAGKPVVLLETNTGSCNGFLGLSDALAASLWAVDLAMMLASASWSHMMLHLGGQAAYYNPFVPPPHNASAPFQWTAGPVMYSILAVAEALGTSGKARVADLGLNAASNYTPGYVIYENNQPARLLFINFMSDPSGAHDYTVRVATNTPQIRVRYLQAEGGQVTSKTNITWAGQSFGGYFESDGLLRGEHDTVTVKCDGQSCPVRVPGPSVALVFLTDSSYEPSDSFLTFATSHTTSMHNTAALDGLTLQTSNGLDGELREKLKGSGTSQQKKNGAVSKSVSASLLVGAAFVTLSFFSA</sequence>
<keyword evidence="4" id="KW-1185">Reference proteome</keyword>
<evidence type="ECO:0000256" key="1">
    <source>
        <dbReference type="SAM" id="SignalP"/>
    </source>
</evidence>
<reference evidence="3 4" key="1">
    <citation type="journal article" date="2016" name="Mol. Biol. Evol.">
        <title>Comparative Genomics of Early-Diverging Mushroom-Forming Fungi Provides Insights into the Origins of Lignocellulose Decay Capabilities.</title>
        <authorList>
            <person name="Nagy L.G."/>
            <person name="Riley R."/>
            <person name="Tritt A."/>
            <person name="Adam C."/>
            <person name="Daum C."/>
            <person name="Floudas D."/>
            <person name="Sun H."/>
            <person name="Yadav J.S."/>
            <person name="Pangilinan J."/>
            <person name="Larsson K.H."/>
            <person name="Matsuura K."/>
            <person name="Barry K."/>
            <person name="Labutti K."/>
            <person name="Kuo R."/>
            <person name="Ohm R.A."/>
            <person name="Bhattacharya S.S."/>
            <person name="Shirouzu T."/>
            <person name="Yoshinaga Y."/>
            <person name="Martin F.M."/>
            <person name="Grigoriev I.V."/>
            <person name="Hibbett D.S."/>
        </authorList>
    </citation>
    <scope>NUCLEOTIDE SEQUENCE [LARGE SCALE GENOMIC DNA]</scope>
    <source>
        <strain evidence="3 4">HHB12029</strain>
    </source>
</reference>
<dbReference type="STRING" id="1314781.A0A166NK54"/>
<dbReference type="PANTHER" id="PTHR36183">
    <property type="entry name" value="BETA-GLUCURONIDASE"/>
    <property type="match status" value="1"/>
</dbReference>
<feature type="signal peptide" evidence="1">
    <location>
        <begin position="1"/>
        <end position="17"/>
    </location>
</feature>
<proteinExistence type="predicted"/>